<dbReference type="PANTHER" id="PTHR43790:SF1">
    <property type="entry name" value="XYLOSE IMPORT ATP-BINDING PROTEIN XYLG"/>
    <property type="match status" value="1"/>
</dbReference>
<dbReference type="RefSeq" id="WP_193124232.1">
    <property type="nucleotide sequence ID" value="NZ_JADBGI010000027.1"/>
</dbReference>
<keyword evidence="8" id="KW-0472">Membrane</keyword>
<evidence type="ECO:0000256" key="3">
    <source>
        <dbReference type="ARBA" id="ARBA00022597"/>
    </source>
</evidence>
<evidence type="ECO:0000259" key="9">
    <source>
        <dbReference type="PROSITE" id="PS50893"/>
    </source>
</evidence>
<reference evidence="10 11" key="1">
    <citation type="submission" date="2020-09" db="EMBL/GenBank/DDBJ databases">
        <title>Diversity and distribution of actinomycetes associated with coral in the coast of Hainan.</title>
        <authorList>
            <person name="Li F."/>
        </authorList>
    </citation>
    <scope>NUCLEOTIDE SEQUENCE [LARGE SCALE GENOMIC DNA]</scope>
    <source>
        <strain evidence="10 11">HNM0947</strain>
    </source>
</reference>
<dbReference type="PROSITE" id="PS00211">
    <property type="entry name" value="ABC_TRANSPORTER_1"/>
    <property type="match status" value="1"/>
</dbReference>
<evidence type="ECO:0000313" key="11">
    <source>
        <dbReference type="Proteomes" id="UP000806528"/>
    </source>
</evidence>
<keyword evidence="1" id="KW-0813">Transport</keyword>
<dbReference type="Gene3D" id="3.40.50.300">
    <property type="entry name" value="P-loop containing nucleotide triphosphate hydrolases"/>
    <property type="match status" value="2"/>
</dbReference>
<evidence type="ECO:0000256" key="2">
    <source>
        <dbReference type="ARBA" id="ARBA00022475"/>
    </source>
</evidence>
<name>A0ABR9PCS7_9ACTN</name>
<dbReference type="InterPro" id="IPR027417">
    <property type="entry name" value="P-loop_NTPase"/>
</dbReference>
<evidence type="ECO:0000256" key="6">
    <source>
        <dbReference type="ARBA" id="ARBA00022840"/>
    </source>
</evidence>
<sequence length="526" mass="55991">MGEPHNTGTGGTAPLLLMRDIRKGFPGVQALDGVSLSVRAGTVHALMGENGAGKSTLMKVLSGVHPAGTHTGEILVGGEPAAFTGVADSERAGIAIIHQELALVPHLSVSENMFLGNERSHRGVIDWGSTHAQARALLERVGLDENPATPVAQLSVGAQQLVEIAKALAKSVRVLILDEPTSALNEAESARLLDLLTELRGQGVACILISHKLGEVMQVSDEVTVLRDGRTVETLPVERDADGVPSVAEDRIIRGMVGRDLDQRYPDRAGTVGEVRFEVRDWTVDHPVQAGRRMVDGASLTVRRGEVVGLAGLMGAGRTELAMSVFGRSYGRHVRGTLHKDGREADTSTAARAIAAGLAYVPEDRKGLGLVLDDDVRHNTSLAALGRISTRGVLDPGREAVETGETTRDMRLRSHGPTQVVRTLSGGNQQKVVLGKWMFTRPDLLILDEPTRGIDVGAKYEIHLIVRRLAEAGACVLLISSELPEVLGMSDRIYTMCEGRITGEVPGEAADQETLMRLMTATGGAA</sequence>
<proteinExistence type="predicted"/>
<dbReference type="SUPFAM" id="SSF52540">
    <property type="entry name" value="P-loop containing nucleoside triphosphate hydrolases"/>
    <property type="match status" value="2"/>
</dbReference>
<feature type="domain" description="ABC transporter" evidence="9">
    <location>
        <begin position="279"/>
        <end position="523"/>
    </location>
</feature>
<keyword evidence="7" id="KW-1278">Translocase</keyword>
<dbReference type="PROSITE" id="PS50893">
    <property type="entry name" value="ABC_TRANSPORTER_2"/>
    <property type="match status" value="2"/>
</dbReference>
<dbReference type="InterPro" id="IPR003439">
    <property type="entry name" value="ABC_transporter-like_ATP-bd"/>
</dbReference>
<dbReference type="InterPro" id="IPR050107">
    <property type="entry name" value="ABC_carbohydrate_import_ATPase"/>
</dbReference>
<comment type="caution">
    <text evidence="10">The sequence shown here is derived from an EMBL/GenBank/DDBJ whole genome shotgun (WGS) entry which is preliminary data.</text>
</comment>
<protein>
    <submittedName>
        <fullName evidence="10">Sugar ABC transporter ATP-binding protein</fullName>
    </submittedName>
</protein>
<dbReference type="CDD" id="cd03216">
    <property type="entry name" value="ABC_Carb_Monos_I"/>
    <property type="match status" value="1"/>
</dbReference>
<evidence type="ECO:0000256" key="4">
    <source>
        <dbReference type="ARBA" id="ARBA00022737"/>
    </source>
</evidence>
<dbReference type="EMBL" id="JADBGI010000027">
    <property type="protein sequence ID" value="MBE3001635.1"/>
    <property type="molecule type" value="Genomic_DNA"/>
</dbReference>
<dbReference type="Proteomes" id="UP000806528">
    <property type="component" value="Unassembled WGS sequence"/>
</dbReference>
<dbReference type="InterPro" id="IPR003593">
    <property type="entry name" value="AAA+_ATPase"/>
</dbReference>
<keyword evidence="2" id="KW-1003">Cell membrane</keyword>
<dbReference type="Pfam" id="PF00005">
    <property type="entry name" value="ABC_tran"/>
    <property type="match status" value="2"/>
</dbReference>
<evidence type="ECO:0000256" key="7">
    <source>
        <dbReference type="ARBA" id="ARBA00022967"/>
    </source>
</evidence>
<keyword evidence="3" id="KW-0762">Sugar transport</keyword>
<dbReference type="InterPro" id="IPR017871">
    <property type="entry name" value="ABC_transporter-like_CS"/>
</dbReference>
<accession>A0ABR9PCS7</accession>
<keyword evidence="5" id="KW-0547">Nucleotide-binding</keyword>
<dbReference type="PANTHER" id="PTHR43790">
    <property type="entry name" value="CARBOHYDRATE TRANSPORT ATP-BINDING PROTEIN MG119-RELATED"/>
    <property type="match status" value="1"/>
</dbReference>
<gene>
    <name evidence="10" type="ORF">IDM40_23495</name>
</gene>
<dbReference type="GO" id="GO:0005524">
    <property type="term" value="F:ATP binding"/>
    <property type="evidence" value="ECO:0007669"/>
    <property type="project" value="UniProtKB-KW"/>
</dbReference>
<evidence type="ECO:0000313" key="10">
    <source>
        <dbReference type="EMBL" id="MBE3001635.1"/>
    </source>
</evidence>
<evidence type="ECO:0000256" key="1">
    <source>
        <dbReference type="ARBA" id="ARBA00022448"/>
    </source>
</evidence>
<dbReference type="CDD" id="cd03215">
    <property type="entry name" value="ABC_Carb_Monos_II"/>
    <property type="match status" value="1"/>
</dbReference>
<dbReference type="SMART" id="SM00382">
    <property type="entry name" value="AAA"/>
    <property type="match status" value="2"/>
</dbReference>
<keyword evidence="11" id="KW-1185">Reference proteome</keyword>
<organism evidence="10 11">
    <name type="scientific">Nocardiopsis coralli</name>
    <dbReference type="NCBI Taxonomy" id="2772213"/>
    <lineage>
        <taxon>Bacteria</taxon>
        <taxon>Bacillati</taxon>
        <taxon>Actinomycetota</taxon>
        <taxon>Actinomycetes</taxon>
        <taxon>Streptosporangiales</taxon>
        <taxon>Nocardiopsidaceae</taxon>
        <taxon>Nocardiopsis</taxon>
    </lineage>
</organism>
<feature type="domain" description="ABC transporter" evidence="9">
    <location>
        <begin position="16"/>
        <end position="253"/>
    </location>
</feature>
<keyword evidence="6 10" id="KW-0067">ATP-binding</keyword>
<evidence type="ECO:0000256" key="8">
    <source>
        <dbReference type="ARBA" id="ARBA00023136"/>
    </source>
</evidence>
<evidence type="ECO:0000256" key="5">
    <source>
        <dbReference type="ARBA" id="ARBA00022741"/>
    </source>
</evidence>
<keyword evidence="4" id="KW-0677">Repeat</keyword>